<accession>A0A4S4D0I0</accession>
<keyword evidence="5" id="KW-0010">Activator</keyword>
<keyword evidence="2" id="KW-0677">Repeat</keyword>
<dbReference type="Proteomes" id="UP000306102">
    <property type="component" value="Unassembled WGS sequence"/>
</dbReference>
<dbReference type="PANTHER" id="PTHR47999:SF96">
    <property type="entry name" value="TRANSCRIPTION REPRESSOR MYB6-LIKE"/>
    <property type="match status" value="1"/>
</dbReference>
<dbReference type="InterPro" id="IPR017930">
    <property type="entry name" value="Myb_dom"/>
</dbReference>
<feature type="domain" description="HTH myb-type" evidence="11">
    <location>
        <begin position="9"/>
        <end position="61"/>
    </location>
</feature>
<dbReference type="FunFam" id="1.10.10.60:FF:000302">
    <property type="entry name" value="Transcription factor TT2"/>
    <property type="match status" value="1"/>
</dbReference>
<dbReference type="SUPFAM" id="SSF46689">
    <property type="entry name" value="Homeodomain-like"/>
    <property type="match status" value="1"/>
</dbReference>
<feature type="domain" description="Myb-like" evidence="10">
    <location>
        <begin position="9"/>
        <end position="61"/>
    </location>
</feature>
<dbReference type="GO" id="GO:0003677">
    <property type="term" value="F:DNA binding"/>
    <property type="evidence" value="ECO:0007669"/>
    <property type="project" value="UniProtKB-KW"/>
</dbReference>
<dbReference type="EMBL" id="SDRB02013249">
    <property type="protein sequence ID" value="THF95517.1"/>
    <property type="molecule type" value="Genomic_DNA"/>
</dbReference>
<evidence type="ECO:0000256" key="1">
    <source>
        <dbReference type="ARBA" id="ARBA00004123"/>
    </source>
</evidence>
<dbReference type="SMART" id="SM00717">
    <property type="entry name" value="SANT"/>
    <property type="match status" value="2"/>
</dbReference>
<dbReference type="GO" id="GO:0005634">
    <property type="term" value="C:nucleus"/>
    <property type="evidence" value="ECO:0007669"/>
    <property type="project" value="UniProtKB-SubCell"/>
</dbReference>
<comment type="caution">
    <text evidence="12">The sequence shown here is derived from an EMBL/GenBank/DDBJ whole genome shotgun (WGS) entry which is preliminary data.</text>
</comment>
<proteinExistence type="predicted"/>
<keyword evidence="3" id="KW-0805">Transcription regulation</keyword>
<evidence type="ECO:0000256" key="4">
    <source>
        <dbReference type="ARBA" id="ARBA00023125"/>
    </source>
</evidence>
<keyword evidence="6" id="KW-0804">Transcription</keyword>
<feature type="compositionally biased region" description="Basic and acidic residues" evidence="9">
    <location>
        <begin position="155"/>
        <end position="168"/>
    </location>
</feature>
<feature type="domain" description="Myb-like" evidence="10">
    <location>
        <begin position="62"/>
        <end position="112"/>
    </location>
</feature>
<protein>
    <recommendedName>
        <fullName evidence="8">Myb-related protein 123</fullName>
    </recommendedName>
</protein>
<feature type="region of interest" description="Disordered" evidence="9">
    <location>
        <begin position="115"/>
        <end position="202"/>
    </location>
</feature>
<organism evidence="12 13">
    <name type="scientific">Camellia sinensis var. sinensis</name>
    <name type="common">China tea</name>
    <dbReference type="NCBI Taxonomy" id="542762"/>
    <lineage>
        <taxon>Eukaryota</taxon>
        <taxon>Viridiplantae</taxon>
        <taxon>Streptophyta</taxon>
        <taxon>Embryophyta</taxon>
        <taxon>Tracheophyta</taxon>
        <taxon>Spermatophyta</taxon>
        <taxon>Magnoliopsida</taxon>
        <taxon>eudicotyledons</taxon>
        <taxon>Gunneridae</taxon>
        <taxon>Pentapetalae</taxon>
        <taxon>asterids</taxon>
        <taxon>Ericales</taxon>
        <taxon>Theaceae</taxon>
        <taxon>Camellia</taxon>
    </lineage>
</organism>
<evidence type="ECO:0000256" key="5">
    <source>
        <dbReference type="ARBA" id="ARBA00023159"/>
    </source>
</evidence>
<dbReference type="InterPro" id="IPR009057">
    <property type="entry name" value="Homeodomain-like_sf"/>
</dbReference>
<keyword evidence="4" id="KW-0238">DNA-binding</keyword>
<feature type="domain" description="HTH myb-type" evidence="11">
    <location>
        <begin position="62"/>
        <end position="116"/>
    </location>
</feature>
<dbReference type="PROSITE" id="PS51294">
    <property type="entry name" value="HTH_MYB"/>
    <property type="match status" value="2"/>
</dbReference>
<evidence type="ECO:0000313" key="12">
    <source>
        <dbReference type="EMBL" id="THF95517.1"/>
    </source>
</evidence>
<dbReference type="PROSITE" id="PS50090">
    <property type="entry name" value="MYB_LIKE"/>
    <property type="match status" value="2"/>
</dbReference>
<gene>
    <name evidence="12" type="ORF">TEA_002079</name>
</gene>
<evidence type="ECO:0000256" key="7">
    <source>
        <dbReference type="ARBA" id="ARBA00023242"/>
    </source>
</evidence>
<name>A0A4S4D0I0_CAMSN</name>
<evidence type="ECO:0000256" key="3">
    <source>
        <dbReference type="ARBA" id="ARBA00023015"/>
    </source>
</evidence>
<dbReference type="InterPro" id="IPR001005">
    <property type="entry name" value="SANT/Myb"/>
</dbReference>
<dbReference type="Gene3D" id="1.10.10.60">
    <property type="entry name" value="Homeodomain-like"/>
    <property type="match status" value="2"/>
</dbReference>
<keyword evidence="13" id="KW-1185">Reference proteome</keyword>
<dbReference type="PANTHER" id="PTHR47999">
    <property type="entry name" value="TRANSCRIPTION FACTOR MYB8-RELATED-RELATED"/>
    <property type="match status" value="1"/>
</dbReference>
<evidence type="ECO:0000256" key="6">
    <source>
        <dbReference type="ARBA" id="ARBA00023163"/>
    </source>
</evidence>
<evidence type="ECO:0000259" key="10">
    <source>
        <dbReference type="PROSITE" id="PS50090"/>
    </source>
</evidence>
<sequence length="310" mass="34632">MGRSPCCAKEGLNRGAWTAAEDQILTDYIKVYGEGRWRNLPKKAGLKRCGKSCRLRWLNYLRPDIKRGNISHDEEELIIRLHKLLGNRWSLIAGRLPGRTDNEIKNYWNTNLGKKVHNDHYRSAPSTRNKNSNQSDHDNKNPNMVSPPPPPKTNMESHPKTKSHDVVRAKAMRCSKIFITPPPQPPHKPDQTTVEPPPPPPPLLAELSSLCNGLLSSFTPEDDHPTDFMLDVNMMRDVCLSDLLNSDLAAAAAGLYCGGFSYSNDNNSTNDSKDILEDWTVNNGFQPNVGSNHHGFSSILESGGGDWQFV</sequence>
<keyword evidence="7" id="KW-0539">Nucleus</keyword>
<dbReference type="STRING" id="542762.A0A4S4D0I0"/>
<evidence type="ECO:0000256" key="9">
    <source>
        <dbReference type="SAM" id="MobiDB-lite"/>
    </source>
</evidence>
<dbReference type="CDD" id="cd00167">
    <property type="entry name" value="SANT"/>
    <property type="match status" value="2"/>
</dbReference>
<evidence type="ECO:0000313" key="13">
    <source>
        <dbReference type="Proteomes" id="UP000306102"/>
    </source>
</evidence>
<dbReference type="AlphaFoldDB" id="A0A4S4D0I0"/>
<dbReference type="SMR" id="A0A4S4D0I0"/>
<dbReference type="Pfam" id="PF00249">
    <property type="entry name" value="Myb_DNA-binding"/>
    <property type="match status" value="2"/>
</dbReference>
<evidence type="ECO:0000259" key="11">
    <source>
        <dbReference type="PROSITE" id="PS51294"/>
    </source>
</evidence>
<reference evidence="12 13" key="1">
    <citation type="journal article" date="2018" name="Proc. Natl. Acad. Sci. U.S.A.">
        <title>Draft genome sequence of Camellia sinensis var. sinensis provides insights into the evolution of the tea genome and tea quality.</title>
        <authorList>
            <person name="Wei C."/>
            <person name="Yang H."/>
            <person name="Wang S."/>
            <person name="Zhao J."/>
            <person name="Liu C."/>
            <person name="Gao L."/>
            <person name="Xia E."/>
            <person name="Lu Y."/>
            <person name="Tai Y."/>
            <person name="She G."/>
            <person name="Sun J."/>
            <person name="Cao H."/>
            <person name="Tong W."/>
            <person name="Gao Q."/>
            <person name="Li Y."/>
            <person name="Deng W."/>
            <person name="Jiang X."/>
            <person name="Wang W."/>
            <person name="Chen Q."/>
            <person name="Zhang S."/>
            <person name="Li H."/>
            <person name="Wu J."/>
            <person name="Wang P."/>
            <person name="Li P."/>
            <person name="Shi C."/>
            <person name="Zheng F."/>
            <person name="Jian J."/>
            <person name="Huang B."/>
            <person name="Shan D."/>
            <person name="Shi M."/>
            <person name="Fang C."/>
            <person name="Yue Y."/>
            <person name="Li F."/>
            <person name="Li D."/>
            <person name="Wei S."/>
            <person name="Han B."/>
            <person name="Jiang C."/>
            <person name="Yin Y."/>
            <person name="Xia T."/>
            <person name="Zhang Z."/>
            <person name="Bennetzen J.L."/>
            <person name="Zhao S."/>
            <person name="Wan X."/>
        </authorList>
    </citation>
    <scope>NUCLEOTIDE SEQUENCE [LARGE SCALE GENOMIC DNA]</scope>
    <source>
        <strain evidence="13">cv. Shuchazao</strain>
        <tissue evidence="12">Leaf</tissue>
    </source>
</reference>
<comment type="subcellular location">
    <subcellularLocation>
        <location evidence="1">Nucleus</location>
    </subcellularLocation>
</comment>
<evidence type="ECO:0000256" key="2">
    <source>
        <dbReference type="ARBA" id="ARBA00022737"/>
    </source>
</evidence>
<feature type="compositionally biased region" description="Polar residues" evidence="9">
    <location>
        <begin position="124"/>
        <end position="134"/>
    </location>
</feature>
<dbReference type="FunFam" id="1.10.10.60:FF:000001">
    <property type="entry name" value="MYB-related transcription factor"/>
    <property type="match status" value="1"/>
</dbReference>
<evidence type="ECO:0000256" key="8">
    <source>
        <dbReference type="ARBA" id="ARBA00083772"/>
    </source>
</evidence>
<dbReference type="InterPro" id="IPR015495">
    <property type="entry name" value="Myb_TF_plants"/>
</dbReference>